<evidence type="ECO:0000256" key="3">
    <source>
        <dbReference type="RuleBase" id="RU369102"/>
    </source>
</evidence>
<dbReference type="PROSITE" id="PS50405">
    <property type="entry name" value="GST_CTER"/>
    <property type="match status" value="1"/>
</dbReference>
<evidence type="ECO:0000256" key="2">
    <source>
        <dbReference type="ARBA" id="ARBA00047960"/>
    </source>
</evidence>
<feature type="domain" description="GST N-terminal" evidence="4">
    <location>
        <begin position="2"/>
        <end position="81"/>
    </location>
</feature>
<comment type="function">
    <text evidence="3">Is involved in the conjugation of reduced glutathione to a wide number of exogenous and endogenous hydrophobic electrophiles.</text>
</comment>
<dbReference type="InterPro" id="IPR010987">
    <property type="entry name" value="Glutathione-S-Trfase_C-like"/>
</dbReference>
<dbReference type="InterPro" id="IPR045073">
    <property type="entry name" value="Omega/Tau-like"/>
</dbReference>
<dbReference type="AlphaFoldDB" id="A0AA89AFU0"/>
<dbReference type="InterPro" id="IPR036249">
    <property type="entry name" value="Thioredoxin-like_sf"/>
</dbReference>
<evidence type="ECO:0000259" key="4">
    <source>
        <dbReference type="PROSITE" id="PS50404"/>
    </source>
</evidence>
<evidence type="ECO:0000313" key="7">
    <source>
        <dbReference type="Proteomes" id="UP001188597"/>
    </source>
</evidence>
<dbReference type="PROSITE" id="PS50404">
    <property type="entry name" value="GST_NTER"/>
    <property type="match status" value="1"/>
</dbReference>
<proteinExistence type="inferred from homology"/>
<comment type="subcellular location">
    <subcellularLocation>
        <location evidence="3">Cytoplasm</location>
        <location evidence="3">Cytosol</location>
    </subcellularLocation>
</comment>
<sequence length="207" mass="23502">MDKVRPIAAPLSLYCCRVEMALKFKGLEYEYIHEDVANKSSMLLELNPVHKKIPVLLHNGVPVNQSLLILEYLDETWKENPLLAKRSMNACLAEGEDKEKAIASAVESLTFIEKLIKGKKFFGGESIGFMDLALGWIPLWTSVMEEVGDMKILDEETFPSLHEWAKSFIRVPLVKSCMPPREEFFNYVQSTARYLRSSIGCEEAIKG</sequence>
<comment type="caution">
    <text evidence="6">The sequence shown here is derived from an EMBL/GenBank/DDBJ whole genome shotgun (WGS) entry which is preliminary data.</text>
</comment>
<dbReference type="EC" id="2.5.1.18" evidence="3"/>
<dbReference type="Gene3D" id="3.40.30.10">
    <property type="entry name" value="Glutaredoxin"/>
    <property type="match status" value="1"/>
</dbReference>
<gene>
    <name evidence="6" type="ORF">RJ639_020306</name>
</gene>
<evidence type="ECO:0000256" key="1">
    <source>
        <dbReference type="ARBA" id="ARBA00022679"/>
    </source>
</evidence>
<dbReference type="PANTHER" id="PTHR11260">
    <property type="entry name" value="GLUTATHIONE S-TRANSFERASE, GST, SUPERFAMILY, GST DOMAIN CONTAINING"/>
    <property type="match status" value="1"/>
</dbReference>
<dbReference type="EMBL" id="JAVXUP010002961">
    <property type="protein sequence ID" value="KAK3000647.1"/>
    <property type="molecule type" value="Genomic_DNA"/>
</dbReference>
<dbReference type="Proteomes" id="UP001188597">
    <property type="component" value="Unassembled WGS sequence"/>
</dbReference>
<feature type="domain" description="GST C-terminal" evidence="5">
    <location>
        <begin position="59"/>
        <end position="188"/>
    </location>
</feature>
<dbReference type="Pfam" id="PF02798">
    <property type="entry name" value="GST_N"/>
    <property type="match status" value="1"/>
</dbReference>
<comment type="catalytic activity">
    <reaction evidence="2 3">
        <text>RX + glutathione = an S-substituted glutathione + a halide anion + H(+)</text>
        <dbReference type="Rhea" id="RHEA:16437"/>
        <dbReference type="ChEBI" id="CHEBI:15378"/>
        <dbReference type="ChEBI" id="CHEBI:16042"/>
        <dbReference type="ChEBI" id="CHEBI:17792"/>
        <dbReference type="ChEBI" id="CHEBI:57925"/>
        <dbReference type="ChEBI" id="CHEBI:90779"/>
        <dbReference type="EC" id="2.5.1.18"/>
    </reaction>
</comment>
<keyword evidence="3" id="KW-0963">Cytoplasm</keyword>
<dbReference type="SUPFAM" id="SSF47616">
    <property type="entry name" value="GST C-terminal domain-like"/>
    <property type="match status" value="1"/>
</dbReference>
<dbReference type="SUPFAM" id="SSF52833">
    <property type="entry name" value="Thioredoxin-like"/>
    <property type="match status" value="1"/>
</dbReference>
<dbReference type="GO" id="GO:0006749">
    <property type="term" value="P:glutathione metabolic process"/>
    <property type="evidence" value="ECO:0007669"/>
    <property type="project" value="InterPro"/>
</dbReference>
<dbReference type="GO" id="GO:0004364">
    <property type="term" value="F:glutathione transferase activity"/>
    <property type="evidence" value="ECO:0007669"/>
    <property type="project" value="UniProtKB-UniRule"/>
</dbReference>
<dbReference type="CDD" id="cd03185">
    <property type="entry name" value="GST_C_Tau"/>
    <property type="match status" value="1"/>
</dbReference>
<organism evidence="6 7">
    <name type="scientific">Escallonia herrerae</name>
    <dbReference type="NCBI Taxonomy" id="1293975"/>
    <lineage>
        <taxon>Eukaryota</taxon>
        <taxon>Viridiplantae</taxon>
        <taxon>Streptophyta</taxon>
        <taxon>Embryophyta</taxon>
        <taxon>Tracheophyta</taxon>
        <taxon>Spermatophyta</taxon>
        <taxon>Magnoliopsida</taxon>
        <taxon>eudicotyledons</taxon>
        <taxon>Gunneridae</taxon>
        <taxon>Pentapetalae</taxon>
        <taxon>asterids</taxon>
        <taxon>campanulids</taxon>
        <taxon>Escalloniales</taxon>
        <taxon>Escalloniaceae</taxon>
        <taxon>Escallonia</taxon>
    </lineage>
</organism>
<comment type="similarity">
    <text evidence="3">Belongs to the GST superfamily.</text>
</comment>
<dbReference type="InterPro" id="IPR036282">
    <property type="entry name" value="Glutathione-S-Trfase_C_sf"/>
</dbReference>
<dbReference type="GO" id="GO:0005829">
    <property type="term" value="C:cytosol"/>
    <property type="evidence" value="ECO:0007669"/>
    <property type="project" value="UniProtKB-SubCell"/>
</dbReference>
<dbReference type="Gene3D" id="1.20.1050.10">
    <property type="match status" value="1"/>
</dbReference>
<reference evidence="6" key="1">
    <citation type="submission" date="2022-12" db="EMBL/GenBank/DDBJ databases">
        <title>Draft genome assemblies for two species of Escallonia (Escalloniales).</title>
        <authorList>
            <person name="Chanderbali A."/>
            <person name="Dervinis C."/>
            <person name="Anghel I."/>
            <person name="Soltis D."/>
            <person name="Soltis P."/>
            <person name="Zapata F."/>
        </authorList>
    </citation>
    <scope>NUCLEOTIDE SEQUENCE</scope>
    <source>
        <strain evidence="6">UCBG64.0493</strain>
        <tissue evidence="6">Leaf</tissue>
    </source>
</reference>
<dbReference type="InterPro" id="IPR004045">
    <property type="entry name" value="Glutathione_S-Trfase_N"/>
</dbReference>
<evidence type="ECO:0000259" key="5">
    <source>
        <dbReference type="PROSITE" id="PS50405"/>
    </source>
</evidence>
<name>A0AA89AFU0_9ASTE</name>
<keyword evidence="7" id="KW-1185">Reference proteome</keyword>
<keyword evidence="1 3" id="KW-0808">Transferase</keyword>
<dbReference type="PANTHER" id="PTHR11260:SF614">
    <property type="entry name" value="GLUTATHIONE S-TRANSFERASE"/>
    <property type="match status" value="1"/>
</dbReference>
<protein>
    <recommendedName>
        <fullName evidence="3">Glutathione S-transferase</fullName>
        <ecNumber evidence="3">2.5.1.18</ecNumber>
    </recommendedName>
</protein>
<evidence type="ECO:0000313" key="6">
    <source>
        <dbReference type="EMBL" id="KAK3000647.1"/>
    </source>
</evidence>
<dbReference type="InterPro" id="IPR045074">
    <property type="entry name" value="GST_C_Tau"/>
</dbReference>
<accession>A0AA89AFU0</accession>